<evidence type="ECO:0000313" key="2">
    <source>
        <dbReference type="Proteomes" id="UP000054279"/>
    </source>
</evidence>
<dbReference type="HOGENOM" id="CLU_848776_0_0_1"/>
<protein>
    <recommendedName>
        <fullName evidence="3">Heterokaryon incompatibility domain-containing protein</fullName>
    </recommendedName>
</protein>
<dbReference type="OrthoDB" id="2624308at2759"/>
<proteinExistence type="predicted"/>
<evidence type="ECO:0000313" key="1">
    <source>
        <dbReference type="EMBL" id="KIJ45911.1"/>
    </source>
</evidence>
<accession>A0A0C9W3Y5</accession>
<dbReference type="AlphaFoldDB" id="A0A0C9W3Y5"/>
<organism evidence="1 2">
    <name type="scientific">Sphaerobolus stellatus (strain SS14)</name>
    <dbReference type="NCBI Taxonomy" id="990650"/>
    <lineage>
        <taxon>Eukaryota</taxon>
        <taxon>Fungi</taxon>
        <taxon>Dikarya</taxon>
        <taxon>Basidiomycota</taxon>
        <taxon>Agaricomycotina</taxon>
        <taxon>Agaricomycetes</taxon>
        <taxon>Phallomycetidae</taxon>
        <taxon>Geastrales</taxon>
        <taxon>Sphaerobolaceae</taxon>
        <taxon>Sphaerobolus</taxon>
    </lineage>
</organism>
<dbReference type="EMBL" id="KN837110">
    <property type="protein sequence ID" value="KIJ45911.1"/>
    <property type="molecule type" value="Genomic_DNA"/>
</dbReference>
<sequence>MESAYCLFQEKGNEEQYPPSDPKTRRWSLRDRKRIACFLLIEYGLARASTGKKSGKEYFWLDEFCLSDDNLLNSPEVESQRSYELGRLTDIFRGAAAVCVFCHIVDCDHTNLGCPWGKRLFTLGEIVHAADVVVMTRQNPDNKQMLPITNMYPLKARRFREKIQAEAAKQKRWHLYSIMQHSDNSGSVTWQQSIHAYVVEAILRDEAGNFLAHKFLGKALNGLLPRRALLQDLKGKDGWEDLAWLLELNQGFFNTASLAAVCSVADFDVQSYRWLGKPIPPKEGNERLEPIVTSFPVRLSGHNNPALCIVGPHTIPVDPWLKRNGFALLNDDELRGLK</sequence>
<evidence type="ECO:0008006" key="3">
    <source>
        <dbReference type="Google" id="ProtNLM"/>
    </source>
</evidence>
<name>A0A0C9W3Y5_SPHS4</name>
<gene>
    <name evidence="1" type="ORF">M422DRAFT_165875</name>
</gene>
<dbReference type="Proteomes" id="UP000054279">
    <property type="component" value="Unassembled WGS sequence"/>
</dbReference>
<feature type="non-terminal residue" evidence="1">
    <location>
        <position position="338"/>
    </location>
</feature>
<keyword evidence="2" id="KW-1185">Reference proteome</keyword>
<reference evidence="1 2" key="1">
    <citation type="submission" date="2014-06" db="EMBL/GenBank/DDBJ databases">
        <title>Evolutionary Origins and Diversification of the Mycorrhizal Mutualists.</title>
        <authorList>
            <consortium name="DOE Joint Genome Institute"/>
            <consortium name="Mycorrhizal Genomics Consortium"/>
            <person name="Kohler A."/>
            <person name="Kuo A."/>
            <person name="Nagy L.G."/>
            <person name="Floudas D."/>
            <person name="Copeland A."/>
            <person name="Barry K.W."/>
            <person name="Cichocki N."/>
            <person name="Veneault-Fourrey C."/>
            <person name="LaButti K."/>
            <person name="Lindquist E.A."/>
            <person name="Lipzen A."/>
            <person name="Lundell T."/>
            <person name="Morin E."/>
            <person name="Murat C."/>
            <person name="Riley R."/>
            <person name="Ohm R."/>
            <person name="Sun H."/>
            <person name="Tunlid A."/>
            <person name="Henrissat B."/>
            <person name="Grigoriev I.V."/>
            <person name="Hibbett D.S."/>
            <person name="Martin F."/>
        </authorList>
    </citation>
    <scope>NUCLEOTIDE SEQUENCE [LARGE SCALE GENOMIC DNA]</scope>
    <source>
        <strain evidence="1 2">SS14</strain>
    </source>
</reference>